<dbReference type="GO" id="GO:0050661">
    <property type="term" value="F:NADP binding"/>
    <property type="evidence" value="ECO:0007669"/>
    <property type="project" value="InterPro"/>
</dbReference>
<protein>
    <recommendedName>
        <fullName evidence="5">Homoserine dehydrogenase</fullName>
        <ecNumber evidence="4">1.1.1.3</ecNumber>
    </recommendedName>
</protein>
<dbReference type="InterPro" id="IPR022697">
    <property type="entry name" value="HDH_short"/>
</dbReference>
<name>A0A650CNU8_9CREN</name>
<dbReference type="Proteomes" id="UP000423396">
    <property type="component" value="Chromosome"/>
</dbReference>
<feature type="domain" description="Aspartate/homoserine dehydrogenase NAD-binding" evidence="13">
    <location>
        <begin position="7"/>
        <end position="112"/>
    </location>
</feature>
<evidence type="ECO:0000256" key="1">
    <source>
        <dbReference type="ARBA" id="ARBA00005056"/>
    </source>
</evidence>
<evidence type="ECO:0000313" key="15">
    <source>
        <dbReference type="Proteomes" id="UP000423396"/>
    </source>
</evidence>
<comment type="similarity">
    <text evidence="3">Belongs to the homoserine dehydrogenase family.</text>
</comment>
<dbReference type="Pfam" id="PF03447">
    <property type="entry name" value="NAD_binding_3"/>
    <property type="match status" value="1"/>
</dbReference>
<dbReference type="GO" id="GO:0004412">
    <property type="term" value="F:homoserine dehydrogenase activity"/>
    <property type="evidence" value="ECO:0007669"/>
    <property type="project" value="UniProtKB-EC"/>
</dbReference>
<dbReference type="EMBL" id="CP045483">
    <property type="protein sequence ID" value="QGR19504.1"/>
    <property type="molecule type" value="Genomic_DNA"/>
</dbReference>
<feature type="binding site" evidence="11">
    <location>
        <begin position="7"/>
        <end position="12"/>
    </location>
    <ligand>
        <name>NADP(+)</name>
        <dbReference type="ChEBI" id="CHEBI:58349"/>
    </ligand>
</feature>
<evidence type="ECO:0000256" key="6">
    <source>
        <dbReference type="ARBA" id="ARBA00022605"/>
    </source>
</evidence>
<dbReference type="UniPathway" id="UPA00050">
    <property type="reaction ID" value="UER00063"/>
</dbReference>
<reference evidence="14 15" key="1">
    <citation type="submission" date="2019-10" db="EMBL/GenBank/DDBJ databases">
        <title>Genome Sequences from Six Type Strain Members of the Archaeal Family Sulfolobaceae: Acidianus ambivalens, Acidianus infernus, Metallosphaera prunae, Stygiolobus azoricus, Sulfolobus metallicus, and Sulfurisphaera ohwakuensis.</title>
        <authorList>
            <person name="Counts J.A."/>
            <person name="Kelly R.M."/>
        </authorList>
    </citation>
    <scope>NUCLEOTIDE SEQUENCE [LARGE SCALE GENOMIC DNA]</scope>
    <source>
        <strain evidence="14 15">FC6</strain>
    </source>
</reference>
<evidence type="ECO:0000256" key="11">
    <source>
        <dbReference type="PIRSR" id="PIRSR036497-2"/>
    </source>
</evidence>
<evidence type="ECO:0000313" key="14">
    <source>
        <dbReference type="EMBL" id="QGR19504.1"/>
    </source>
</evidence>
<feature type="active site" description="Proton donor" evidence="10">
    <location>
        <position position="200"/>
    </location>
</feature>
<dbReference type="KEGG" id="sazo:D1868_05560"/>
<dbReference type="InterPro" id="IPR001342">
    <property type="entry name" value="HDH_cat"/>
</dbReference>
<evidence type="ECO:0000256" key="8">
    <source>
        <dbReference type="ARBA" id="ARBA00023002"/>
    </source>
</evidence>
<feature type="binding site" evidence="11">
    <location>
        <position position="104"/>
    </location>
    <ligand>
        <name>NADPH</name>
        <dbReference type="ChEBI" id="CHEBI:57783"/>
    </ligand>
</feature>
<evidence type="ECO:0000256" key="3">
    <source>
        <dbReference type="ARBA" id="ARBA00006753"/>
    </source>
</evidence>
<evidence type="ECO:0000256" key="4">
    <source>
        <dbReference type="ARBA" id="ARBA00013213"/>
    </source>
</evidence>
<dbReference type="Gene3D" id="3.30.360.10">
    <property type="entry name" value="Dihydrodipicolinate Reductase, domain 2"/>
    <property type="match status" value="1"/>
</dbReference>
<dbReference type="FunFam" id="3.30.360.10:FF:000005">
    <property type="entry name" value="Homoserine dehydrogenase"/>
    <property type="match status" value="1"/>
</dbReference>
<evidence type="ECO:0000256" key="5">
    <source>
        <dbReference type="ARBA" id="ARBA00013376"/>
    </source>
</evidence>
<dbReference type="AlphaFoldDB" id="A0A650CNU8"/>
<dbReference type="RefSeq" id="WP_156006341.1">
    <property type="nucleotide sequence ID" value="NZ_CP045483.1"/>
</dbReference>
<evidence type="ECO:0000256" key="9">
    <source>
        <dbReference type="ARBA" id="ARBA00023167"/>
    </source>
</evidence>
<dbReference type="PANTHER" id="PTHR43331:SF1">
    <property type="entry name" value="HOMOSERINE DEHYDROGENASE"/>
    <property type="match status" value="1"/>
</dbReference>
<feature type="domain" description="Homoserine dehydrogenase catalytic" evidence="12">
    <location>
        <begin position="137"/>
        <end position="300"/>
    </location>
</feature>
<keyword evidence="7" id="KW-0791">Threonine biosynthesis</keyword>
<gene>
    <name evidence="14" type="ORF">D1868_05560</name>
</gene>
<evidence type="ECO:0000256" key="7">
    <source>
        <dbReference type="ARBA" id="ARBA00022697"/>
    </source>
</evidence>
<dbReference type="PROSITE" id="PS01042">
    <property type="entry name" value="HOMOSER_DHGENASE"/>
    <property type="match status" value="1"/>
</dbReference>
<evidence type="ECO:0000256" key="10">
    <source>
        <dbReference type="PIRSR" id="PIRSR036497-1"/>
    </source>
</evidence>
<comment type="pathway">
    <text evidence="2">Amino-acid biosynthesis; L-methionine biosynthesis via de novo pathway; L-homoserine from L-aspartate: step 3/3.</text>
</comment>
<evidence type="ECO:0000256" key="2">
    <source>
        <dbReference type="ARBA" id="ARBA00005062"/>
    </source>
</evidence>
<dbReference type="Gene3D" id="3.40.50.720">
    <property type="entry name" value="NAD(P)-binding Rossmann-like Domain"/>
    <property type="match status" value="1"/>
</dbReference>
<feature type="binding site" evidence="11">
    <location>
        <position position="185"/>
    </location>
    <ligand>
        <name>L-homoserine</name>
        <dbReference type="ChEBI" id="CHEBI:57476"/>
    </ligand>
</feature>
<dbReference type="PANTHER" id="PTHR43331">
    <property type="entry name" value="HOMOSERINE DEHYDROGENASE"/>
    <property type="match status" value="1"/>
</dbReference>
<dbReference type="UniPathway" id="UPA00051">
    <property type="reaction ID" value="UER00465"/>
</dbReference>
<keyword evidence="15" id="KW-1185">Reference proteome</keyword>
<sequence length="307" mass="33650">MKILILGYGNVGKSFVKLVLEKKESVPELKDVEIGGIVNRRGIMLGYRDEFEVSLKGDVFTAYEKVKPDVIIDMMSANYKDGNPSLTLYKTALKDGVSVITTNKAPLALAYREVMSLVGKGRLGFQGTVMSGTPSINLLRILPGVEVKRIRGILNGTTNFILTNMYKGQSFEEALKEAQRLGYAEEDPTLDINGFDAAAKLTILANFAMKKNVSIRDIKFEGIQNVKEAIKGNRKVKLIAYADNSKIEVSPTELTPEDPLYHVDGVENALEIMTDIQTIVIRGPGAGPINAAYGAFSDLILLKRGFI</sequence>
<evidence type="ECO:0000259" key="12">
    <source>
        <dbReference type="Pfam" id="PF00742"/>
    </source>
</evidence>
<proteinExistence type="inferred from homology"/>
<dbReference type="EC" id="1.1.1.3" evidence="4"/>
<keyword evidence="6" id="KW-0028">Amino-acid biosynthesis</keyword>
<dbReference type="SUPFAM" id="SSF55347">
    <property type="entry name" value="Glyceraldehyde-3-phosphate dehydrogenase-like, C-terminal domain"/>
    <property type="match status" value="1"/>
</dbReference>
<dbReference type="InterPro" id="IPR005106">
    <property type="entry name" value="Asp/hSer_DH_NAD-bd"/>
</dbReference>
<dbReference type="PIRSF" id="PIRSF036497">
    <property type="entry name" value="HDH_short"/>
    <property type="match status" value="1"/>
</dbReference>
<dbReference type="OrthoDB" id="4488at2157"/>
<dbReference type="GO" id="GO:0009086">
    <property type="term" value="P:methionine biosynthetic process"/>
    <property type="evidence" value="ECO:0007669"/>
    <property type="project" value="UniProtKB-KW"/>
</dbReference>
<dbReference type="GeneID" id="42798516"/>
<dbReference type="SUPFAM" id="SSF51735">
    <property type="entry name" value="NAD(P)-binding Rossmann-fold domains"/>
    <property type="match status" value="1"/>
</dbReference>
<evidence type="ECO:0000259" key="13">
    <source>
        <dbReference type="Pfam" id="PF03447"/>
    </source>
</evidence>
<keyword evidence="8" id="KW-0560">Oxidoreductase</keyword>
<comment type="pathway">
    <text evidence="1">Amino-acid biosynthesis; L-threonine biosynthesis; L-threonine from L-aspartate: step 3/5.</text>
</comment>
<dbReference type="InterPro" id="IPR036291">
    <property type="entry name" value="NAD(P)-bd_dom_sf"/>
</dbReference>
<dbReference type="Pfam" id="PF00742">
    <property type="entry name" value="Homoserine_dh"/>
    <property type="match status" value="1"/>
</dbReference>
<accession>A0A650CNU8</accession>
<dbReference type="GO" id="GO:0009088">
    <property type="term" value="P:threonine biosynthetic process"/>
    <property type="evidence" value="ECO:0007669"/>
    <property type="project" value="UniProtKB-UniPathway"/>
</dbReference>
<keyword evidence="11" id="KW-0521">NADP</keyword>
<keyword evidence="9" id="KW-0486">Methionine biosynthesis</keyword>
<organism evidence="14 15">
    <name type="scientific">Stygiolobus azoricus</name>
    <dbReference type="NCBI Taxonomy" id="41675"/>
    <lineage>
        <taxon>Archaea</taxon>
        <taxon>Thermoproteota</taxon>
        <taxon>Thermoprotei</taxon>
        <taxon>Sulfolobales</taxon>
        <taxon>Sulfolobaceae</taxon>
        <taxon>Stygiolobus</taxon>
    </lineage>
</organism>
<dbReference type="InterPro" id="IPR019811">
    <property type="entry name" value="HDH_CS"/>
</dbReference>